<evidence type="ECO:0000256" key="5">
    <source>
        <dbReference type="ARBA" id="ARBA00023136"/>
    </source>
</evidence>
<dbReference type="InterPro" id="IPR020846">
    <property type="entry name" value="MFS_dom"/>
</dbReference>
<dbReference type="PROSITE" id="PS50850">
    <property type="entry name" value="MFS"/>
    <property type="match status" value="1"/>
</dbReference>
<dbReference type="AlphaFoldDB" id="A0A1W1WXZ4"/>
<feature type="transmembrane region" description="Helical" evidence="6">
    <location>
        <begin position="180"/>
        <end position="198"/>
    </location>
</feature>
<dbReference type="GO" id="GO:0005886">
    <property type="term" value="C:plasma membrane"/>
    <property type="evidence" value="ECO:0007669"/>
    <property type="project" value="UniProtKB-SubCell"/>
</dbReference>
<organism evidence="8 9">
    <name type="scientific">Clostridium acidisoli DSM 12555</name>
    <dbReference type="NCBI Taxonomy" id="1121291"/>
    <lineage>
        <taxon>Bacteria</taxon>
        <taxon>Bacillati</taxon>
        <taxon>Bacillota</taxon>
        <taxon>Clostridia</taxon>
        <taxon>Eubacteriales</taxon>
        <taxon>Clostridiaceae</taxon>
        <taxon>Clostridium</taxon>
    </lineage>
</organism>
<evidence type="ECO:0000259" key="7">
    <source>
        <dbReference type="PROSITE" id="PS50850"/>
    </source>
</evidence>
<feature type="transmembrane region" description="Helical" evidence="6">
    <location>
        <begin position="382"/>
        <end position="399"/>
    </location>
</feature>
<feature type="transmembrane region" description="Helical" evidence="6">
    <location>
        <begin position="353"/>
        <end position="376"/>
    </location>
</feature>
<dbReference type="InterPro" id="IPR049680">
    <property type="entry name" value="FLVCR1-2_SLC49-like"/>
</dbReference>
<dbReference type="InterPro" id="IPR036259">
    <property type="entry name" value="MFS_trans_sf"/>
</dbReference>
<dbReference type="GO" id="GO:0020037">
    <property type="term" value="F:heme binding"/>
    <property type="evidence" value="ECO:0007669"/>
    <property type="project" value="TreeGrafter"/>
</dbReference>
<proteinExistence type="predicted"/>
<dbReference type="Proteomes" id="UP000192468">
    <property type="component" value="Unassembled WGS sequence"/>
</dbReference>
<evidence type="ECO:0000313" key="8">
    <source>
        <dbReference type="EMBL" id="SMC16599.1"/>
    </source>
</evidence>
<keyword evidence="4 6" id="KW-1133">Transmembrane helix</keyword>
<name>A0A1W1WXZ4_9CLOT</name>
<accession>A0A1W1WXZ4</accession>
<feature type="transmembrane region" description="Helical" evidence="6">
    <location>
        <begin position="80"/>
        <end position="99"/>
    </location>
</feature>
<dbReference type="GO" id="GO:0097037">
    <property type="term" value="P:heme export"/>
    <property type="evidence" value="ECO:0007669"/>
    <property type="project" value="TreeGrafter"/>
</dbReference>
<feature type="transmembrane region" description="Helical" evidence="6">
    <location>
        <begin position="295"/>
        <end position="314"/>
    </location>
</feature>
<dbReference type="OrthoDB" id="6360at2"/>
<dbReference type="InterPro" id="IPR011701">
    <property type="entry name" value="MFS"/>
</dbReference>
<dbReference type="STRING" id="1121291.SAMN02745134_00117"/>
<feature type="transmembrane region" description="Helical" evidence="6">
    <location>
        <begin position="53"/>
        <end position="73"/>
    </location>
</feature>
<feature type="transmembrane region" description="Helical" evidence="6">
    <location>
        <begin position="267"/>
        <end position="286"/>
    </location>
</feature>
<feature type="transmembrane region" description="Helical" evidence="6">
    <location>
        <begin position="146"/>
        <end position="168"/>
    </location>
</feature>
<protein>
    <submittedName>
        <fullName evidence="8">MFS transporter, FLVCR family, feline leukemia virus subgroup C receptor-related protein</fullName>
    </submittedName>
</protein>
<feature type="transmembrane region" description="Helical" evidence="6">
    <location>
        <begin position="12"/>
        <end position="33"/>
    </location>
</feature>
<reference evidence="8 9" key="1">
    <citation type="submission" date="2017-04" db="EMBL/GenBank/DDBJ databases">
        <authorList>
            <person name="Afonso C.L."/>
            <person name="Miller P.J."/>
            <person name="Scott M.A."/>
            <person name="Spackman E."/>
            <person name="Goraichik I."/>
            <person name="Dimitrov K.M."/>
            <person name="Suarez D.L."/>
            <person name="Swayne D.E."/>
        </authorList>
    </citation>
    <scope>NUCLEOTIDE SEQUENCE [LARGE SCALE GENOMIC DNA]</scope>
    <source>
        <strain evidence="8 9">DSM 12555</strain>
    </source>
</reference>
<feature type="transmembrane region" description="Helical" evidence="6">
    <location>
        <begin position="230"/>
        <end position="247"/>
    </location>
</feature>
<evidence type="ECO:0000256" key="6">
    <source>
        <dbReference type="SAM" id="Phobius"/>
    </source>
</evidence>
<keyword evidence="2" id="KW-0813">Transport</keyword>
<dbReference type="Pfam" id="PF07690">
    <property type="entry name" value="MFS_1"/>
    <property type="match status" value="1"/>
</dbReference>
<dbReference type="SUPFAM" id="SSF103473">
    <property type="entry name" value="MFS general substrate transporter"/>
    <property type="match status" value="1"/>
</dbReference>
<dbReference type="GO" id="GO:0015232">
    <property type="term" value="F:heme transmembrane transporter activity"/>
    <property type="evidence" value="ECO:0007669"/>
    <property type="project" value="TreeGrafter"/>
</dbReference>
<sequence>MTDTGRITYKYRWVILAVFSIINAVIQMQWLTFASVAIIAQKVYKVSSFQIDSLSMIFMLVFIVACIPASYIIDRFGIRIGIGIGAILTGIFSLIKGIYADNYSIIFFAQFGLAVAQPFILNATTKIGANWFPIDERAAQAGISSLFQYLGIIFAMVVTPLLVTYTYINGEKVYDLKFMLMFYAIMSIISVILVLLFLKEKPPIPPAKESSEKRLKTVEGILHMLKQRDMIFLLVIFFFGLGMFNAISTCIDKICGLKALDANKTGIVGGVMLIGGVAGACILPALSDKFKKRKLFLILPLLFSLPGLLGLTFANTYIETLIASFIFGFFLMSAAPIGFQYSAEISFPASESLSQGLIILSGQISGLFFIVAMNMFSTQICMYIFILLTVVSLLLSFIIKESPMILSEESKAS</sequence>
<evidence type="ECO:0000256" key="3">
    <source>
        <dbReference type="ARBA" id="ARBA00022692"/>
    </source>
</evidence>
<evidence type="ECO:0000256" key="4">
    <source>
        <dbReference type="ARBA" id="ARBA00022989"/>
    </source>
</evidence>
<dbReference type="PANTHER" id="PTHR10924:SF4">
    <property type="entry name" value="GH15861P"/>
    <property type="match status" value="1"/>
</dbReference>
<feature type="transmembrane region" description="Helical" evidence="6">
    <location>
        <begin position="105"/>
        <end position="125"/>
    </location>
</feature>
<dbReference type="RefSeq" id="WP_084113339.1">
    <property type="nucleotide sequence ID" value="NZ_FWXH01000002.1"/>
</dbReference>
<evidence type="ECO:0000256" key="1">
    <source>
        <dbReference type="ARBA" id="ARBA00004651"/>
    </source>
</evidence>
<dbReference type="PANTHER" id="PTHR10924">
    <property type="entry name" value="MAJOR FACILITATOR SUPERFAMILY PROTEIN-RELATED"/>
    <property type="match status" value="1"/>
</dbReference>
<keyword evidence="9" id="KW-1185">Reference proteome</keyword>
<evidence type="ECO:0000313" key="9">
    <source>
        <dbReference type="Proteomes" id="UP000192468"/>
    </source>
</evidence>
<comment type="subcellular location">
    <subcellularLocation>
        <location evidence="1">Cell membrane</location>
        <topology evidence="1">Multi-pass membrane protein</topology>
    </subcellularLocation>
</comment>
<evidence type="ECO:0000256" key="2">
    <source>
        <dbReference type="ARBA" id="ARBA00022448"/>
    </source>
</evidence>
<keyword evidence="3 6" id="KW-0812">Transmembrane</keyword>
<gene>
    <name evidence="8" type="ORF">SAMN02745134_00117</name>
</gene>
<dbReference type="EMBL" id="FWXH01000002">
    <property type="protein sequence ID" value="SMC16599.1"/>
    <property type="molecule type" value="Genomic_DNA"/>
</dbReference>
<feature type="domain" description="Major facilitator superfamily (MFS) profile" evidence="7">
    <location>
        <begin position="1"/>
        <end position="404"/>
    </location>
</feature>
<keyword evidence="8" id="KW-0675">Receptor</keyword>
<keyword evidence="5 6" id="KW-0472">Membrane</keyword>
<dbReference type="Gene3D" id="1.20.1250.20">
    <property type="entry name" value="MFS general substrate transporter like domains"/>
    <property type="match status" value="2"/>
</dbReference>
<feature type="transmembrane region" description="Helical" evidence="6">
    <location>
        <begin position="320"/>
        <end position="341"/>
    </location>
</feature>